<feature type="compositionally biased region" description="Polar residues" evidence="1">
    <location>
        <begin position="109"/>
        <end position="131"/>
    </location>
</feature>
<proteinExistence type="predicted"/>
<feature type="compositionally biased region" description="Low complexity" evidence="1">
    <location>
        <begin position="94"/>
        <end position="108"/>
    </location>
</feature>
<name>A0ABY5BWN8_9LACO</name>
<evidence type="ECO:0000313" key="3">
    <source>
        <dbReference type="EMBL" id="USS90482.1"/>
    </source>
</evidence>
<organism evidence="3 4">
    <name type="scientific">Fructilactobacillus carniphilus</name>
    <dbReference type="NCBI Taxonomy" id="2940297"/>
    <lineage>
        <taxon>Bacteria</taxon>
        <taxon>Bacillati</taxon>
        <taxon>Bacillota</taxon>
        <taxon>Bacilli</taxon>
        <taxon>Lactobacillales</taxon>
        <taxon>Lactobacillaceae</taxon>
        <taxon>Fructilactobacillus</taxon>
    </lineage>
</organism>
<keyword evidence="4" id="KW-1185">Reference proteome</keyword>
<protein>
    <recommendedName>
        <fullName evidence="5">Lipoprotein</fullName>
    </recommendedName>
</protein>
<feature type="signal peptide" evidence="2">
    <location>
        <begin position="1"/>
        <end position="20"/>
    </location>
</feature>
<feature type="compositionally biased region" description="Basic and acidic residues" evidence="1">
    <location>
        <begin position="25"/>
        <end position="56"/>
    </location>
</feature>
<keyword evidence="2" id="KW-0732">Signal</keyword>
<dbReference type="Proteomes" id="UP001056164">
    <property type="component" value="Chromosome"/>
</dbReference>
<reference evidence="3" key="1">
    <citation type="submission" date="2022-05" db="EMBL/GenBank/DDBJ databases">
        <authorList>
            <person name="Oliphant S.A."/>
            <person name="Watson-Haigh N.S."/>
            <person name="Sumby K.M."/>
            <person name="Gardner J.M."/>
            <person name="Jiranek V."/>
        </authorList>
    </citation>
    <scope>NUCLEOTIDE SEQUENCE</scope>
    <source>
        <strain evidence="3">KI4_A6</strain>
    </source>
</reference>
<feature type="chain" id="PRO_5045739698" description="Lipoprotein" evidence="2">
    <location>
        <begin position="21"/>
        <end position="199"/>
    </location>
</feature>
<sequence>MKKKSLLVIPVALTLLLSLAACGNDQKKSENSQAKTEHKQSKKKTDTKEKEQKAKSSQEAQSDSANPDTQHGQTQNDNSNQNNQSSTADGQAVANSANANNTDNSATNGSEASQNQPQESQSVKNQAAGTTDVVNTSEAAINILKNEFGNSSDYSYGVLSTDNGVYEIEVTSKSIRAQGGSGTVGIYDVMPDGTYNLKY</sequence>
<accession>A0ABY5BWN8</accession>
<dbReference type="PROSITE" id="PS51257">
    <property type="entry name" value="PROKAR_LIPOPROTEIN"/>
    <property type="match status" value="1"/>
</dbReference>
<gene>
    <name evidence="3" type="ORF">M3M37_06490</name>
</gene>
<evidence type="ECO:0000256" key="2">
    <source>
        <dbReference type="SAM" id="SignalP"/>
    </source>
</evidence>
<evidence type="ECO:0008006" key="5">
    <source>
        <dbReference type="Google" id="ProtNLM"/>
    </source>
</evidence>
<dbReference type="EMBL" id="CP097121">
    <property type="protein sequence ID" value="USS90482.1"/>
    <property type="molecule type" value="Genomic_DNA"/>
</dbReference>
<evidence type="ECO:0000256" key="1">
    <source>
        <dbReference type="SAM" id="MobiDB-lite"/>
    </source>
</evidence>
<feature type="compositionally biased region" description="Low complexity" evidence="1">
    <location>
        <begin position="75"/>
        <end position="86"/>
    </location>
</feature>
<dbReference type="RefSeq" id="WP_252794998.1">
    <property type="nucleotide sequence ID" value="NZ_CP097121.1"/>
</dbReference>
<evidence type="ECO:0000313" key="4">
    <source>
        <dbReference type="Proteomes" id="UP001056164"/>
    </source>
</evidence>
<feature type="region of interest" description="Disordered" evidence="1">
    <location>
        <begin position="24"/>
        <end position="131"/>
    </location>
</feature>